<sequence length="362" mass="41352">MHDDGVAASGVDDHYSRSRVFMCARGLDRIDEEIDRSPEECASTALSKTKIGASVWISLERMRTVKPVLVLGLFDTLKIVPVVSNMVLRMEPRVRGVSYMKDYGNASCKECRELIDLRTRILILEAMEGEDTTYRSLLRELQSIWEEMGESDEERDRMLLQLEQECLDVYRWKVDQANCVRAGLHQLLADSESELASLLLLLVREEVGQYSAGAALVRLTSVRMLASAERGAADLRTCNARYKGSLRRYRQGHCKRPRMYIIISGMVDLSELLATIESSIAEAKEESLGRQDIMERMERWISACEEESWLEEYNKDESRFNATRGAHLNLKRAERARVIVAKLPNLLESLKSKTRKRQALLI</sequence>
<comment type="similarity">
    <text evidence="1">Belongs to the MAP65/ASE1 family.</text>
</comment>
<evidence type="ECO:0000256" key="1">
    <source>
        <dbReference type="ARBA" id="ARBA00006187"/>
    </source>
</evidence>
<dbReference type="GO" id="GO:0008017">
    <property type="term" value="F:microtubule binding"/>
    <property type="evidence" value="ECO:0000318"/>
    <property type="project" value="GO_Central"/>
</dbReference>
<evidence type="ECO:0000313" key="4">
    <source>
        <dbReference type="Proteomes" id="UP000001514"/>
    </source>
</evidence>
<gene>
    <name evidence="3" type="ORF">SELMODRAFT_445574</name>
</gene>
<evidence type="ECO:0000256" key="2">
    <source>
        <dbReference type="ARBA" id="ARBA00022701"/>
    </source>
</evidence>
<organism evidence="4">
    <name type="scientific">Selaginella moellendorffii</name>
    <name type="common">Spikemoss</name>
    <dbReference type="NCBI Taxonomy" id="88036"/>
    <lineage>
        <taxon>Eukaryota</taxon>
        <taxon>Viridiplantae</taxon>
        <taxon>Streptophyta</taxon>
        <taxon>Embryophyta</taxon>
        <taxon>Tracheophyta</taxon>
        <taxon>Lycopodiopsida</taxon>
        <taxon>Selaginellales</taxon>
        <taxon>Selaginellaceae</taxon>
        <taxon>Selaginella</taxon>
    </lineage>
</organism>
<dbReference type="EMBL" id="GL377623">
    <property type="protein sequence ID" value="EFJ15393.1"/>
    <property type="molecule type" value="Genomic_DNA"/>
</dbReference>
<accession>D8SJN4</accession>
<dbReference type="AlphaFoldDB" id="D8SJN4"/>
<dbReference type="HOGENOM" id="CLU_765922_0_0_1"/>
<dbReference type="STRING" id="88036.D8SJN4"/>
<dbReference type="eggNOG" id="KOG4302">
    <property type="taxonomic scope" value="Eukaryota"/>
</dbReference>
<protein>
    <submittedName>
        <fullName evidence="3">Uncharacterized protein</fullName>
    </submittedName>
</protein>
<dbReference type="GO" id="GO:0005737">
    <property type="term" value="C:cytoplasm"/>
    <property type="evidence" value="ECO:0000318"/>
    <property type="project" value="GO_Central"/>
</dbReference>
<proteinExistence type="inferred from homology"/>
<evidence type="ECO:0000313" key="3">
    <source>
        <dbReference type="EMBL" id="EFJ15393.1"/>
    </source>
</evidence>
<dbReference type="InterPro" id="IPR007145">
    <property type="entry name" value="MAP65_Ase1_PRC1"/>
</dbReference>
<dbReference type="PANTHER" id="PTHR19321">
    <property type="entry name" value="PROTEIN REGULATOR OF CYTOKINESIS 1 PRC1-RELATED"/>
    <property type="match status" value="1"/>
</dbReference>
<keyword evidence="4" id="KW-1185">Reference proteome</keyword>
<dbReference type="KEGG" id="smo:SELMODRAFT_445574"/>
<dbReference type="GO" id="GO:0000226">
    <property type="term" value="P:microtubule cytoskeleton organization"/>
    <property type="evidence" value="ECO:0000318"/>
    <property type="project" value="GO_Central"/>
</dbReference>
<dbReference type="PANTHER" id="PTHR19321:SF41">
    <property type="entry name" value="FASCETTO-RELATED"/>
    <property type="match status" value="1"/>
</dbReference>
<keyword evidence="2" id="KW-0493">Microtubule</keyword>
<dbReference type="Proteomes" id="UP000001514">
    <property type="component" value="Unassembled WGS sequence"/>
</dbReference>
<reference evidence="3 4" key="1">
    <citation type="journal article" date="2011" name="Science">
        <title>The Selaginella genome identifies genetic changes associated with the evolution of vascular plants.</title>
        <authorList>
            <person name="Banks J.A."/>
            <person name="Nishiyama T."/>
            <person name="Hasebe M."/>
            <person name="Bowman J.L."/>
            <person name="Gribskov M."/>
            <person name="dePamphilis C."/>
            <person name="Albert V.A."/>
            <person name="Aono N."/>
            <person name="Aoyama T."/>
            <person name="Ambrose B.A."/>
            <person name="Ashton N.W."/>
            <person name="Axtell M.J."/>
            <person name="Barker E."/>
            <person name="Barker M.S."/>
            <person name="Bennetzen J.L."/>
            <person name="Bonawitz N.D."/>
            <person name="Chapple C."/>
            <person name="Cheng C."/>
            <person name="Correa L.G."/>
            <person name="Dacre M."/>
            <person name="DeBarry J."/>
            <person name="Dreyer I."/>
            <person name="Elias M."/>
            <person name="Engstrom E.M."/>
            <person name="Estelle M."/>
            <person name="Feng L."/>
            <person name="Finet C."/>
            <person name="Floyd S.K."/>
            <person name="Frommer W.B."/>
            <person name="Fujita T."/>
            <person name="Gramzow L."/>
            <person name="Gutensohn M."/>
            <person name="Harholt J."/>
            <person name="Hattori M."/>
            <person name="Heyl A."/>
            <person name="Hirai T."/>
            <person name="Hiwatashi Y."/>
            <person name="Ishikawa M."/>
            <person name="Iwata M."/>
            <person name="Karol K.G."/>
            <person name="Koehler B."/>
            <person name="Kolukisaoglu U."/>
            <person name="Kubo M."/>
            <person name="Kurata T."/>
            <person name="Lalonde S."/>
            <person name="Li K."/>
            <person name="Li Y."/>
            <person name="Litt A."/>
            <person name="Lyons E."/>
            <person name="Manning G."/>
            <person name="Maruyama T."/>
            <person name="Michael T.P."/>
            <person name="Mikami K."/>
            <person name="Miyazaki S."/>
            <person name="Morinaga S."/>
            <person name="Murata T."/>
            <person name="Mueller-Roeber B."/>
            <person name="Nelson D.R."/>
            <person name="Obara M."/>
            <person name="Oguri Y."/>
            <person name="Olmstead R.G."/>
            <person name="Onodera N."/>
            <person name="Petersen B.L."/>
            <person name="Pils B."/>
            <person name="Prigge M."/>
            <person name="Rensing S.A."/>
            <person name="Riano-Pachon D.M."/>
            <person name="Roberts A.W."/>
            <person name="Sato Y."/>
            <person name="Scheller H.V."/>
            <person name="Schulz B."/>
            <person name="Schulz C."/>
            <person name="Shakirov E.V."/>
            <person name="Shibagaki N."/>
            <person name="Shinohara N."/>
            <person name="Shippen D.E."/>
            <person name="Soerensen I."/>
            <person name="Sotooka R."/>
            <person name="Sugimoto N."/>
            <person name="Sugita M."/>
            <person name="Sumikawa N."/>
            <person name="Tanurdzic M."/>
            <person name="Theissen G."/>
            <person name="Ulvskov P."/>
            <person name="Wakazuki S."/>
            <person name="Weng J.K."/>
            <person name="Willats W.W."/>
            <person name="Wipf D."/>
            <person name="Wolf P.G."/>
            <person name="Yang L."/>
            <person name="Zimmer A.D."/>
            <person name="Zhu Q."/>
            <person name="Mitros T."/>
            <person name="Hellsten U."/>
            <person name="Loque D."/>
            <person name="Otillar R."/>
            <person name="Salamov A."/>
            <person name="Schmutz J."/>
            <person name="Shapiro H."/>
            <person name="Lindquist E."/>
            <person name="Lucas S."/>
            <person name="Rokhsar D."/>
            <person name="Grigoriev I.V."/>
        </authorList>
    </citation>
    <scope>NUCLEOTIDE SEQUENCE [LARGE SCALE GENOMIC DNA]</scope>
</reference>
<dbReference type="GO" id="GO:0005819">
    <property type="term" value="C:spindle"/>
    <property type="evidence" value="ECO:0000318"/>
    <property type="project" value="GO_Central"/>
</dbReference>
<dbReference type="Pfam" id="PF03999">
    <property type="entry name" value="MAP65_ASE1"/>
    <property type="match status" value="2"/>
</dbReference>
<name>D8SJN4_SELML</name>
<dbReference type="GO" id="GO:0005874">
    <property type="term" value="C:microtubule"/>
    <property type="evidence" value="ECO:0007669"/>
    <property type="project" value="UniProtKB-KW"/>
</dbReference>
<dbReference type="Gene3D" id="1.20.58.1520">
    <property type="match status" value="1"/>
</dbReference>
<dbReference type="InParanoid" id="D8SJN4"/>
<dbReference type="Gramene" id="EFJ15393">
    <property type="protein sequence ID" value="EFJ15393"/>
    <property type="gene ID" value="SELMODRAFT_445574"/>
</dbReference>